<dbReference type="Proteomes" id="UP000299102">
    <property type="component" value="Unassembled WGS sequence"/>
</dbReference>
<evidence type="ECO:0000256" key="1">
    <source>
        <dbReference type="SAM" id="MobiDB-lite"/>
    </source>
</evidence>
<feature type="compositionally biased region" description="Basic and acidic residues" evidence="1">
    <location>
        <begin position="56"/>
        <end position="66"/>
    </location>
</feature>
<sequence length="79" mass="8987">MLSNSKYSLELSIDNIVEHPQAKSIRKDIREIRAEGREASIYYGFPLINTINNGTDTEHQAPKKSLDGSSRTCKKRFAF</sequence>
<organism evidence="2 3">
    <name type="scientific">Eumeta variegata</name>
    <name type="common">Bagworm moth</name>
    <name type="synonym">Eumeta japonica</name>
    <dbReference type="NCBI Taxonomy" id="151549"/>
    <lineage>
        <taxon>Eukaryota</taxon>
        <taxon>Metazoa</taxon>
        <taxon>Ecdysozoa</taxon>
        <taxon>Arthropoda</taxon>
        <taxon>Hexapoda</taxon>
        <taxon>Insecta</taxon>
        <taxon>Pterygota</taxon>
        <taxon>Neoptera</taxon>
        <taxon>Endopterygota</taxon>
        <taxon>Lepidoptera</taxon>
        <taxon>Glossata</taxon>
        <taxon>Ditrysia</taxon>
        <taxon>Tineoidea</taxon>
        <taxon>Psychidae</taxon>
        <taxon>Oiketicinae</taxon>
        <taxon>Eumeta</taxon>
    </lineage>
</organism>
<accession>A0A4C1WWU8</accession>
<feature type="region of interest" description="Disordered" evidence="1">
    <location>
        <begin position="53"/>
        <end position="72"/>
    </location>
</feature>
<evidence type="ECO:0000313" key="3">
    <source>
        <dbReference type="Proteomes" id="UP000299102"/>
    </source>
</evidence>
<protein>
    <submittedName>
        <fullName evidence="2">Uncharacterized protein</fullName>
    </submittedName>
</protein>
<evidence type="ECO:0000313" key="2">
    <source>
        <dbReference type="EMBL" id="GBP54534.1"/>
    </source>
</evidence>
<comment type="caution">
    <text evidence="2">The sequence shown here is derived from an EMBL/GenBank/DDBJ whole genome shotgun (WGS) entry which is preliminary data.</text>
</comment>
<gene>
    <name evidence="2" type="ORF">EVAR_43406_1</name>
</gene>
<keyword evidence="3" id="KW-1185">Reference proteome</keyword>
<proteinExistence type="predicted"/>
<reference evidence="2 3" key="1">
    <citation type="journal article" date="2019" name="Commun. Biol.">
        <title>The bagworm genome reveals a unique fibroin gene that provides high tensile strength.</title>
        <authorList>
            <person name="Kono N."/>
            <person name="Nakamura H."/>
            <person name="Ohtoshi R."/>
            <person name="Tomita M."/>
            <person name="Numata K."/>
            <person name="Arakawa K."/>
        </authorList>
    </citation>
    <scope>NUCLEOTIDE SEQUENCE [LARGE SCALE GENOMIC DNA]</scope>
</reference>
<name>A0A4C1WWU8_EUMVA</name>
<dbReference type="AlphaFoldDB" id="A0A4C1WWU8"/>
<dbReference type="EMBL" id="BGZK01000649">
    <property type="protein sequence ID" value="GBP54534.1"/>
    <property type="molecule type" value="Genomic_DNA"/>
</dbReference>